<evidence type="ECO:0000313" key="1">
    <source>
        <dbReference type="EMBL" id="AWL07976.1"/>
    </source>
</evidence>
<accession>A0A2S2DRH0</accession>
<dbReference type="Gene3D" id="3.40.50.300">
    <property type="entry name" value="P-loop containing nucleotide triphosphate hydrolases"/>
    <property type="match status" value="1"/>
</dbReference>
<dbReference type="OrthoDB" id="1151239at2"/>
<reference evidence="2" key="1">
    <citation type="submission" date="2018-05" db="EMBL/GenBank/DDBJ databases">
        <title>Pseudarcicella sp. HME7025 Genome sequencing and assembly.</title>
        <authorList>
            <person name="Kim H."/>
            <person name="Kang H."/>
            <person name="Joh K."/>
        </authorList>
    </citation>
    <scope>NUCLEOTIDE SEQUENCE [LARGE SCALE GENOMIC DNA]</scope>
    <source>
        <strain evidence="2">HME7025</strain>
    </source>
</reference>
<dbReference type="InterPro" id="IPR027417">
    <property type="entry name" value="P-loop_NTPase"/>
</dbReference>
<dbReference type="Proteomes" id="UP000245468">
    <property type="component" value="Chromosome"/>
</dbReference>
<dbReference type="KEGG" id="psez:HME7025_00091"/>
<sequence length="516" mass="60128">MKIFAHQKQIKFLKSRARLKRFIGGRGSAKTHTLGFSAGMAHLEMPRAKFALTGLTYVQIDLVVLPVIREALEYMGIFELSKSQPFGHYVIGVKPPDHWEKPYKKVGRLGYQYCMSFINGFTIQFVSQDRPETHRGLNIDGQFDDEQATMSEDFIYKIIAKAIRGNEHKRFSNSRFFHCHYGFSSAAWYQEGMHIYKLEDAWKEQNIKRGEMSYEELKKTKPELLYVEATCLDNPLTGQKYWDEQKLSDDPLIFDVEVANMRLSTLPNGFYYAFKTSKHVYWEKQSYQFDDKIGLHIHRSNDYLEDKPLAVTLDFNADICWLVVLQEVSSEERIIRSNFIKPNTANSGKDIVIQQAEWFCETYSNHACKDIFVYGDPNGNRRSELTSDNNRPSFDRFCQVLKKNGWDVFRKELTSYPKHKKKYALMNSLLSEDDSNLPKIRINQHTNKVLIITLQATPIDGETYTKVKKQEKLQPLARREYAPDGTDALDYYFYAKYGHRVGSSGQMKNQLYIYRG</sequence>
<dbReference type="EMBL" id="CP029346">
    <property type="protein sequence ID" value="AWL07976.1"/>
    <property type="molecule type" value="Genomic_DNA"/>
</dbReference>
<dbReference type="RefSeq" id="WP_109321755.1">
    <property type="nucleotide sequence ID" value="NZ_CP029346.1"/>
</dbReference>
<gene>
    <name evidence="1" type="ORF">HME7025_00091</name>
</gene>
<dbReference type="AlphaFoldDB" id="A0A2S2DRH0"/>
<organism evidence="1 2">
    <name type="scientific">Aquirufa nivalisilvae</name>
    <dbReference type="NCBI Taxonomy" id="2516557"/>
    <lineage>
        <taxon>Bacteria</taxon>
        <taxon>Pseudomonadati</taxon>
        <taxon>Bacteroidota</taxon>
        <taxon>Cytophagia</taxon>
        <taxon>Cytophagales</taxon>
        <taxon>Flectobacillaceae</taxon>
        <taxon>Aquirufa</taxon>
    </lineage>
</organism>
<protein>
    <submittedName>
        <fullName evidence="1">Uncharacterized protein</fullName>
    </submittedName>
</protein>
<proteinExistence type="predicted"/>
<keyword evidence="2" id="KW-1185">Reference proteome</keyword>
<evidence type="ECO:0000313" key="2">
    <source>
        <dbReference type="Proteomes" id="UP000245468"/>
    </source>
</evidence>
<name>A0A2S2DRH0_9BACT</name>